<dbReference type="EMBL" id="LDXK01000001">
    <property type="protein sequence ID" value="KRT67600.1"/>
    <property type="molecule type" value="Genomic_DNA"/>
</dbReference>
<evidence type="ECO:0000313" key="3">
    <source>
        <dbReference type="Proteomes" id="UP000051297"/>
    </source>
</evidence>
<name>A0A0T5ZXT0_UNCKA</name>
<sequence>MSFSLVLAIVLGVLTIVGWGWMYWIWKRDPEHFWEYGDSVGL</sequence>
<protein>
    <submittedName>
        <fullName evidence="2">Uncharacterized protein</fullName>
    </submittedName>
</protein>
<reference evidence="2 3" key="1">
    <citation type="submission" date="2015-05" db="EMBL/GenBank/DDBJ databases">
        <title>Critical biogeochemical functions in the subsurface are associated with bacteria from new phyla and little studied lineages.</title>
        <authorList>
            <person name="Hug L.A."/>
            <person name="Thomas B.C."/>
            <person name="Sharon I."/>
            <person name="Brown C.T."/>
            <person name="Sharma R."/>
            <person name="Hettich R.L."/>
            <person name="Wilkins M.J."/>
            <person name="Williams K.H."/>
            <person name="Singh A."/>
            <person name="Banfield J.F."/>
        </authorList>
    </citation>
    <scope>NUCLEOTIDE SEQUENCE [LARGE SCALE GENOMIC DNA]</scope>
    <source>
        <strain evidence="2">CSP1-7</strain>
    </source>
</reference>
<dbReference type="Proteomes" id="UP000051297">
    <property type="component" value="Unassembled WGS sequence"/>
</dbReference>
<evidence type="ECO:0000256" key="1">
    <source>
        <dbReference type="SAM" id="Phobius"/>
    </source>
</evidence>
<dbReference type="AlphaFoldDB" id="A0A0T5ZXT0"/>
<accession>A0A0T5ZXT0</accession>
<dbReference type="STRING" id="1576480.XU08_C0001G0006"/>
<keyword evidence="1" id="KW-0812">Transmembrane</keyword>
<feature type="transmembrane region" description="Helical" evidence="1">
    <location>
        <begin position="6"/>
        <end position="26"/>
    </location>
</feature>
<keyword evidence="1" id="KW-1133">Transmembrane helix</keyword>
<organism evidence="2 3">
    <name type="scientific">candidate division WWE3 bacterium CSP1-7</name>
    <dbReference type="NCBI Taxonomy" id="1576480"/>
    <lineage>
        <taxon>Bacteria</taxon>
        <taxon>Katanobacteria</taxon>
    </lineage>
</organism>
<evidence type="ECO:0000313" key="2">
    <source>
        <dbReference type="EMBL" id="KRT67600.1"/>
    </source>
</evidence>
<gene>
    <name evidence="2" type="ORF">XU08_C0001G0006</name>
</gene>
<comment type="caution">
    <text evidence="2">The sequence shown here is derived from an EMBL/GenBank/DDBJ whole genome shotgun (WGS) entry which is preliminary data.</text>
</comment>
<keyword evidence="1" id="KW-0472">Membrane</keyword>
<proteinExistence type="predicted"/>